<dbReference type="InterPro" id="IPR005225">
    <property type="entry name" value="Small_GTP-bd"/>
</dbReference>
<evidence type="ECO:0000256" key="2">
    <source>
        <dbReference type="ARBA" id="ARBA00020484"/>
    </source>
</evidence>
<evidence type="ECO:0000256" key="5">
    <source>
        <dbReference type="ARBA" id="ARBA00023134"/>
    </source>
</evidence>
<dbReference type="Gene3D" id="3.40.50.300">
    <property type="entry name" value="P-loop containing nucleotide triphosphate hydrolases"/>
    <property type="match status" value="1"/>
</dbReference>
<gene>
    <name evidence="6 11" type="primary">era</name>
    <name evidence="11" type="ORF">MOZ60_03125</name>
</gene>
<dbReference type="Pfam" id="PF01926">
    <property type="entry name" value="MMR_HSR1"/>
    <property type="match status" value="1"/>
</dbReference>
<dbReference type="Proteomes" id="UP001286174">
    <property type="component" value="Unassembled WGS sequence"/>
</dbReference>
<keyword evidence="6" id="KW-0472">Membrane</keyword>
<dbReference type="PROSITE" id="PS51713">
    <property type="entry name" value="G_ERA"/>
    <property type="match status" value="1"/>
</dbReference>
<feature type="region of interest" description="G4" evidence="7">
    <location>
        <begin position="119"/>
        <end position="122"/>
    </location>
</feature>
<sequence>MRSGFVALAGRPNAGKSTLINALVKEKVAIVSPKAQTTRSEIRGIYTDSDCQIVFTDTPGIHKAKDRLGARMNRESADVIQGVDLIYLVVDGSAPFSSGDAYVLNMVKQAGVPVFLILNKVDMMSKEQILQILGQWQQRYDFAQYFPLSAKFSSSFEDLIKTTASYLPEGGLLYDAKEVTDEPENFRIAEIIREKVLECTEKEVPHASAVIVESKKFTKKGCEIQAMILVEREGQKGIMIGKGGSMLKKIGSMARVDLEKLLGVHVYLTLFVRVESEWRSKDARISEYGYGGAFRDE</sequence>
<dbReference type="CDD" id="cd04163">
    <property type="entry name" value="Era"/>
    <property type="match status" value="1"/>
</dbReference>
<dbReference type="GO" id="GO:0003924">
    <property type="term" value="F:GTPase activity"/>
    <property type="evidence" value="ECO:0007669"/>
    <property type="project" value="UniProtKB-UniRule"/>
</dbReference>
<dbReference type="NCBIfam" id="NF000908">
    <property type="entry name" value="PRK00089.1"/>
    <property type="match status" value="1"/>
</dbReference>
<feature type="binding site" evidence="6">
    <location>
        <begin position="119"/>
        <end position="122"/>
    </location>
    <ligand>
        <name>GTP</name>
        <dbReference type="ChEBI" id="CHEBI:37565"/>
    </ligand>
</feature>
<keyword evidence="3 6" id="KW-0547">Nucleotide-binding</keyword>
<comment type="subunit">
    <text evidence="6">Monomer.</text>
</comment>
<feature type="region of interest" description="G3" evidence="7">
    <location>
        <begin position="57"/>
        <end position="60"/>
    </location>
</feature>
<keyword evidence="6" id="KW-0963">Cytoplasm</keyword>
<dbReference type="CDD" id="cd22534">
    <property type="entry name" value="KH-II_Era"/>
    <property type="match status" value="1"/>
</dbReference>
<comment type="caution">
    <text evidence="11">The sequence shown here is derived from an EMBL/GenBank/DDBJ whole genome shotgun (WGS) entry which is preliminary data.</text>
</comment>
<evidence type="ECO:0000256" key="7">
    <source>
        <dbReference type="PROSITE-ProRule" id="PRU01050"/>
    </source>
</evidence>
<proteinExistence type="inferred from homology"/>
<dbReference type="InterPro" id="IPR005662">
    <property type="entry name" value="GTPase_Era-like"/>
</dbReference>
<feature type="region of interest" description="G2" evidence="7">
    <location>
        <begin position="36"/>
        <end position="40"/>
    </location>
</feature>
<evidence type="ECO:0000256" key="1">
    <source>
        <dbReference type="ARBA" id="ARBA00007921"/>
    </source>
</evidence>
<comment type="function">
    <text evidence="6">An essential GTPase that binds both GDP and GTP, with rapid nucleotide exchange. Plays a role in 16S rRNA processing and 30S ribosomal subunit biogenesis and possibly also in cell cycle regulation and energy metabolism.</text>
</comment>
<keyword evidence="5 6" id="KW-0342">GTP-binding</keyword>
<keyword evidence="6" id="KW-1003">Cell membrane</keyword>
<keyword evidence="6" id="KW-0690">Ribosome biogenesis</keyword>
<evidence type="ECO:0000259" key="10">
    <source>
        <dbReference type="PROSITE" id="PS51713"/>
    </source>
</evidence>
<dbReference type="SUPFAM" id="SSF54814">
    <property type="entry name" value="Prokaryotic type KH domain (KH-domain type II)"/>
    <property type="match status" value="1"/>
</dbReference>
<dbReference type="GO" id="GO:0005525">
    <property type="term" value="F:GTP binding"/>
    <property type="evidence" value="ECO:0007669"/>
    <property type="project" value="UniProtKB-UniRule"/>
</dbReference>
<feature type="region of interest" description="G1" evidence="7">
    <location>
        <begin position="10"/>
        <end position="17"/>
    </location>
</feature>
<evidence type="ECO:0000256" key="3">
    <source>
        <dbReference type="ARBA" id="ARBA00022741"/>
    </source>
</evidence>
<evidence type="ECO:0000313" key="11">
    <source>
        <dbReference type="EMBL" id="MDX8419082.1"/>
    </source>
</evidence>
<dbReference type="NCBIfam" id="TIGR00231">
    <property type="entry name" value="small_GTP"/>
    <property type="match status" value="1"/>
</dbReference>
<dbReference type="GO" id="GO:0005829">
    <property type="term" value="C:cytosol"/>
    <property type="evidence" value="ECO:0007669"/>
    <property type="project" value="TreeGrafter"/>
</dbReference>
<dbReference type="InterPro" id="IPR015946">
    <property type="entry name" value="KH_dom-like_a/b"/>
</dbReference>
<evidence type="ECO:0000313" key="12">
    <source>
        <dbReference type="Proteomes" id="UP001286174"/>
    </source>
</evidence>
<feature type="domain" description="KH type-2" evidence="9">
    <location>
        <begin position="200"/>
        <end position="276"/>
    </location>
</feature>
<dbReference type="GO" id="GO:0043024">
    <property type="term" value="F:ribosomal small subunit binding"/>
    <property type="evidence" value="ECO:0007669"/>
    <property type="project" value="TreeGrafter"/>
</dbReference>
<dbReference type="InterPro" id="IPR027417">
    <property type="entry name" value="P-loop_NTPase"/>
</dbReference>
<dbReference type="RefSeq" id="WP_108774019.1">
    <property type="nucleotide sequence ID" value="NZ_JALBUR010000005.1"/>
</dbReference>
<evidence type="ECO:0000256" key="6">
    <source>
        <dbReference type="HAMAP-Rule" id="MF_00367"/>
    </source>
</evidence>
<dbReference type="InterPro" id="IPR009019">
    <property type="entry name" value="KH_sf_prok-type"/>
</dbReference>
<comment type="subcellular location">
    <subcellularLocation>
        <location evidence="6">Cytoplasm</location>
    </subcellularLocation>
    <subcellularLocation>
        <location evidence="6">Cell membrane</location>
        <topology evidence="6">Peripheral membrane protein</topology>
    </subcellularLocation>
</comment>
<dbReference type="GO" id="GO:0005886">
    <property type="term" value="C:plasma membrane"/>
    <property type="evidence" value="ECO:0007669"/>
    <property type="project" value="UniProtKB-SubCell"/>
</dbReference>
<organism evidence="11 12">
    <name type="scientific">Grylomicrobium aquisgranensis</name>
    <dbReference type="NCBI Taxonomy" id="2926318"/>
    <lineage>
        <taxon>Bacteria</taxon>
        <taxon>Bacillati</taxon>
        <taxon>Bacillota</taxon>
        <taxon>Erysipelotrichia</taxon>
        <taxon>Erysipelotrichales</taxon>
        <taxon>Erysipelotrichaceae</taxon>
        <taxon>Grylomicrobium</taxon>
    </lineage>
</organism>
<evidence type="ECO:0000256" key="8">
    <source>
        <dbReference type="RuleBase" id="RU003761"/>
    </source>
</evidence>
<dbReference type="PANTHER" id="PTHR42698">
    <property type="entry name" value="GTPASE ERA"/>
    <property type="match status" value="1"/>
</dbReference>
<feature type="binding site" evidence="6">
    <location>
        <begin position="57"/>
        <end position="61"/>
    </location>
    <ligand>
        <name>GTP</name>
        <dbReference type="ChEBI" id="CHEBI:37565"/>
    </ligand>
</feature>
<keyword evidence="6" id="KW-0699">rRNA-binding</keyword>
<dbReference type="EMBL" id="JALBUR010000005">
    <property type="protein sequence ID" value="MDX8419082.1"/>
    <property type="molecule type" value="Genomic_DNA"/>
</dbReference>
<evidence type="ECO:0000259" key="9">
    <source>
        <dbReference type="PROSITE" id="PS50823"/>
    </source>
</evidence>
<dbReference type="HAMAP" id="MF_00367">
    <property type="entry name" value="GTPase_Era"/>
    <property type="match status" value="1"/>
</dbReference>
<dbReference type="NCBIfam" id="TIGR00436">
    <property type="entry name" value="era"/>
    <property type="match status" value="1"/>
</dbReference>
<keyword evidence="4 6" id="KW-0694">RNA-binding</keyword>
<keyword evidence="12" id="KW-1185">Reference proteome</keyword>
<dbReference type="GO" id="GO:0000028">
    <property type="term" value="P:ribosomal small subunit assembly"/>
    <property type="evidence" value="ECO:0007669"/>
    <property type="project" value="TreeGrafter"/>
</dbReference>
<dbReference type="Gene3D" id="3.30.300.20">
    <property type="match status" value="1"/>
</dbReference>
<feature type="domain" description="Era-type G" evidence="10">
    <location>
        <begin position="2"/>
        <end position="169"/>
    </location>
</feature>
<feature type="binding site" evidence="6">
    <location>
        <begin position="10"/>
        <end position="17"/>
    </location>
    <ligand>
        <name>GTP</name>
        <dbReference type="ChEBI" id="CHEBI:37565"/>
    </ligand>
</feature>
<dbReference type="InterPro" id="IPR006073">
    <property type="entry name" value="GTP-bd"/>
</dbReference>
<dbReference type="PANTHER" id="PTHR42698:SF1">
    <property type="entry name" value="GTPASE ERA, MITOCHONDRIAL"/>
    <property type="match status" value="1"/>
</dbReference>
<dbReference type="GO" id="GO:0070181">
    <property type="term" value="F:small ribosomal subunit rRNA binding"/>
    <property type="evidence" value="ECO:0007669"/>
    <property type="project" value="UniProtKB-UniRule"/>
</dbReference>
<dbReference type="Pfam" id="PF07650">
    <property type="entry name" value="KH_2"/>
    <property type="match status" value="1"/>
</dbReference>
<dbReference type="PRINTS" id="PR00326">
    <property type="entry name" value="GTP1OBG"/>
</dbReference>
<evidence type="ECO:0000256" key="4">
    <source>
        <dbReference type="ARBA" id="ARBA00022884"/>
    </source>
</evidence>
<dbReference type="InterPro" id="IPR030388">
    <property type="entry name" value="G_ERA_dom"/>
</dbReference>
<reference evidence="11 12" key="1">
    <citation type="submission" date="2022-03" db="EMBL/GenBank/DDBJ databases">
        <title>Novel taxa within the pig intestine.</title>
        <authorList>
            <person name="Wylensek D."/>
            <person name="Bishof K."/>
            <person name="Afrizal A."/>
            <person name="Clavel T."/>
        </authorList>
    </citation>
    <scope>NUCLEOTIDE SEQUENCE [LARGE SCALE GENOMIC DNA]</scope>
    <source>
        <strain evidence="11 12">CLA-KB-P133</strain>
    </source>
</reference>
<accession>A0AB35U0E4</accession>
<protein>
    <recommendedName>
        <fullName evidence="2 6">GTPase Era</fullName>
    </recommendedName>
</protein>
<feature type="region of interest" description="G5" evidence="7">
    <location>
        <begin position="148"/>
        <end position="150"/>
    </location>
</feature>
<dbReference type="AlphaFoldDB" id="A0AB35U0E4"/>
<dbReference type="InterPro" id="IPR004044">
    <property type="entry name" value="KH_dom_type_2"/>
</dbReference>
<dbReference type="SUPFAM" id="SSF52540">
    <property type="entry name" value="P-loop containing nucleoside triphosphate hydrolases"/>
    <property type="match status" value="1"/>
</dbReference>
<dbReference type="PROSITE" id="PS50823">
    <property type="entry name" value="KH_TYPE_2"/>
    <property type="match status" value="1"/>
</dbReference>
<comment type="similarity">
    <text evidence="1 6 7 8">Belongs to the TRAFAC class TrmE-Era-EngA-EngB-Septin-like GTPase superfamily. Era GTPase family.</text>
</comment>
<name>A0AB35U0E4_9FIRM</name>